<sequence length="23" mass="2386">FLLVTADQEGIPAPPQPDTTGDC</sequence>
<dbReference type="AlphaFoldDB" id="A0A382BBM9"/>
<name>A0A382BBM9_9ZZZZ</name>
<reference evidence="2" key="1">
    <citation type="submission" date="2018-05" db="EMBL/GenBank/DDBJ databases">
        <authorList>
            <person name="Lanie J.A."/>
            <person name="Ng W.-L."/>
            <person name="Kazmierczak K.M."/>
            <person name="Andrzejewski T.M."/>
            <person name="Davidsen T.M."/>
            <person name="Wayne K.J."/>
            <person name="Tettelin H."/>
            <person name="Glass J.I."/>
            <person name="Rusch D."/>
            <person name="Podicherti R."/>
            <person name="Tsui H.-C.T."/>
            <person name="Winkler M.E."/>
        </authorList>
    </citation>
    <scope>NUCLEOTIDE SEQUENCE</scope>
</reference>
<dbReference type="EMBL" id="UINC01029089">
    <property type="protein sequence ID" value="SVB11230.1"/>
    <property type="molecule type" value="Genomic_DNA"/>
</dbReference>
<evidence type="ECO:0000313" key="2">
    <source>
        <dbReference type="EMBL" id="SVB11230.1"/>
    </source>
</evidence>
<evidence type="ECO:0000256" key="1">
    <source>
        <dbReference type="SAM" id="MobiDB-lite"/>
    </source>
</evidence>
<feature type="non-terminal residue" evidence="2">
    <location>
        <position position="1"/>
    </location>
</feature>
<feature type="region of interest" description="Disordered" evidence="1">
    <location>
        <begin position="1"/>
        <end position="23"/>
    </location>
</feature>
<protein>
    <submittedName>
        <fullName evidence="2">Uncharacterized protein</fullName>
    </submittedName>
</protein>
<organism evidence="2">
    <name type="scientific">marine metagenome</name>
    <dbReference type="NCBI Taxonomy" id="408172"/>
    <lineage>
        <taxon>unclassified sequences</taxon>
        <taxon>metagenomes</taxon>
        <taxon>ecological metagenomes</taxon>
    </lineage>
</organism>
<proteinExistence type="predicted"/>
<gene>
    <name evidence="2" type="ORF">METZ01_LOCUS164084</name>
</gene>
<accession>A0A382BBM9</accession>